<dbReference type="STRING" id="2518989.IMCC3088_2856"/>
<dbReference type="Pfam" id="PF14707">
    <property type="entry name" value="Sulfatase_C"/>
    <property type="match status" value="1"/>
</dbReference>
<dbReference type="Gene3D" id="3.30.1120.10">
    <property type="match status" value="1"/>
</dbReference>
<accession>F3KZ10</accession>
<reference evidence="1 2" key="1">
    <citation type="journal article" date="2011" name="J. Bacteriol.">
        <title>Genome sequence of strain IMCC3088, a proteorhodopsin-containing marine bacterium belonging to the OM60/NOR5 clade.</title>
        <authorList>
            <person name="Jang Y."/>
            <person name="Oh H.M."/>
            <person name="Kang I."/>
            <person name="Lee K."/>
            <person name="Yang S.J."/>
            <person name="Cho J.C."/>
        </authorList>
    </citation>
    <scope>NUCLEOTIDE SEQUENCE [LARGE SCALE GENOMIC DNA]</scope>
    <source>
        <strain evidence="1 2">IMCC3088</strain>
    </source>
</reference>
<dbReference type="OrthoDB" id="974590at2"/>
<dbReference type="InterPro" id="IPR017850">
    <property type="entry name" value="Alkaline_phosphatase_core_sf"/>
</dbReference>
<evidence type="ECO:0000313" key="2">
    <source>
        <dbReference type="Proteomes" id="UP000005615"/>
    </source>
</evidence>
<dbReference type="AlphaFoldDB" id="F3KZ10"/>
<proteinExistence type="predicted"/>
<dbReference type="InterPro" id="IPR000917">
    <property type="entry name" value="Sulfatase_N"/>
</dbReference>
<dbReference type="RefSeq" id="WP_009574643.1">
    <property type="nucleotide sequence ID" value="NZ_AEIG01000009.1"/>
</dbReference>
<dbReference type="EMBL" id="AEIG01000009">
    <property type="protein sequence ID" value="EGG30688.1"/>
    <property type="molecule type" value="Genomic_DNA"/>
</dbReference>
<dbReference type="PANTHER" id="PTHR43751:SF2">
    <property type="entry name" value="SULFATASE N-TERMINAL DOMAIN-CONTAINING PROTEIN"/>
    <property type="match status" value="1"/>
</dbReference>
<gene>
    <name evidence="1" type="ORF">IMCC3088_2856</name>
</gene>
<keyword evidence="2" id="KW-1185">Reference proteome</keyword>
<sequence length="513" mass="58670">MRGLNRRLALSLALLMSVCASAMAQTKQPNILVIWGDDVGIWNLSTYNMGMMGYRTPNIDRIANEGMKFTDYYGEQSCTAGRSAFITGQSPIRTGLTKVGIPGADLGIQDEDVTLGAIMQDQGYVTAHFGKNHLGDKDKFLPTNHGFDEFFGNLYHLNAEEEPENPDYPQDPEFQKRFAPRGVIRSFADGRVEDSGPLTKKRMETVDEEFLDASLNFIDRAHEQEKPFFVWFNSTRMHYYTHTAEKELGLSGQGFYNDAMVGHDMLVGQLLNKLDELGIADNTIVIYTTDNGPHYNMWPDAAITPFRGEKNTNWEGGFRVPAMIRWPGKIQPGTISNEVMSHLDWFPTLANAAGRPDVVQELRQGNRVTGKPYKVHLDGFDFTDHLTGKSERGARKTFFYWSDDGDLMAMRVGDWKALFAEQRAAQFDVWREPFVHLRIPKLYHLRRDPFERADVDSNNYNDWWNRRAGPQLSIARVELTKFLMTFQEFPQRQRPASFTVDQILEKLFSETRQ</sequence>
<dbReference type="SUPFAM" id="SSF53649">
    <property type="entry name" value="Alkaline phosphatase-like"/>
    <property type="match status" value="1"/>
</dbReference>
<comment type="caution">
    <text evidence="1">The sequence shown here is derived from an EMBL/GenBank/DDBJ whole genome shotgun (WGS) entry which is preliminary data.</text>
</comment>
<name>F3KZ10_9GAMM</name>
<organism evidence="1 2">
    <name type="scientific">Aequoribacter fuscus</name>
    <dbReference type="NCBI Taxonomy" id="2518989"/>
    <lineage>
        <taxon>Bacteria</taxon>
        <taxon>Pseudomonadati</taxon>
        <taxon>Pseudomonadota</taxon>
        <taxon>Gammaproteobacteria</taxon>
        <taxon>Cellvibrionales</taxon>
        <taxon>Halieaceae</taxon>
        <taxon>Aequoribacter</taxon>
    </lineage>
</organism>
<dbReference type="CDD" id="cd16142">
    <property type="entry name" value="ARS_like"/>
    <property type="match status" value="1"/>
</dbReference>
<dbReference type="InterPro" id="IPR052701">
    <property type="entry name" value="GAG_Ulvan_Degrading_Sulfatases"/>
</dbReference>
<protein>
    <submittedName>
        <fullName evidence="1">Arylsulfatase</fullName>
    </submittedName>
</protein>
<dbReference type="eggNOG" id="COG3119">
    <property type="taxonomic scope" value="Bacteria"/>
</dbReference>
<evidence type="ECO:0000313" key="1">
    <source>
        <dbReference type="EMBL" id="EGG30688.1"/>
    </source>
</evidence>
<dbReference type="Gene3D" id="3.40.720.10">
    <property type="entry name" value="Alkaline Phosphatase, subunit A"/>
    <property type="match status" value="1"/>
</dbReference>
<dbReference type="Proteomes" id="UP000005615">
    <property type="component" value="Unassembled WGS sequence"/>
</dbReference>
<dbReference type="PANTHER" id="PTHR43751">
    <property type="entry name" value="SULFATASE"/>
    <property type="match status" value="1"/>
</dbReference>
<dbReference type="Pfam" id="PF00884">
    <property type="entry name" value="Sulfatase"/>
    <property type="match status" value="1"/>
</dbReference>